<dbReference type="InterPro" id="IPR006369">
    <property type="entry name" value="Protohaem_IX_farnesylTrfase"/>
</dbReference>
<evidence type="ECO:0000256" key="9">
    <source>
        <dbReference type="ARBA" id="ARBA00030253"/>
    </source>
</evidence>
<reference evidence="11 12" key="2">
    <citation type="journal article" date="2007" name="BMC Biol.">
        <title>A 100%-complete sequence reveals unusually simple genomic features in the hot-spring red alga Cyanidioschyzon merolae.</title>
        <authorList>
            <person name="Nozaki H."/>
            <person name="Takano H."/>
            <person name="Misumi O."/>
            <person name="Terasawa K."/>
            <person name="Matsuzaki M."/>
            <person name="Maruyama S."/>
            <person name="Nishida K."/>
            <person name="Yagisawa F."/>
            <person name="Yoshida Y."/>
            <person name="Fujiwara T."/>
            <person name="Takio S."/>
            <person name="Tamura K."/>
            <person name="Chung S.J."/>
            <person name="Nakamura S."/>
            <person name="Kuroiwa H."/>
            <person name="Tanaka K."/>
            <person name="Sato N."/>
            <person name="Kuroiwa T."/>
        </authorList>
    </citation>
    <scope>NUCLEOTIDE SEQUENCE [LARGE SCALE GENOMIC DNA]</scope>
    <source>
        <strain evidence="11 12">10D</strain>
    </source>
</reference>
<evidence type="ECO:0000256" key="10">
    <source>
        <dbReference type="SAM" id="Phobius"/>
    </source>
</evidence>
<evidence type="ECO:0000256" key="2">
    <source>
        <dbReference type="ARBA" id="ARBA00005985"/>
    </source>
</evidence>
<evidence type="ECO:0000256" key="4">
    <source>
        <dbReference type="ARBA" id="ARBA00022679"/>
    </source>
</evidence>
<dbReference type="GeneID" id="16997811"/>
<feature type="transmembrane region" description="Helical" evidence="10">
    <location>
        <begin position="373"/>
        <end position="392"/>
    </location>
</feature>
<keyword evidence="12" id="KW-1185">Reference proteome</keyword>
<evidence type="ECO:0000256" key="3">
    <source>
        <dbReference type="ARBA" id="ARBA00016335"/>
    </source>
</evidence>
<keyword evidence="7" id="KW-0350">Heme biosynthesis</keyword>
<evidence type="ECO:0000256" key="8">
    <source>
        <dbReference type="ARBA" id="ARBA00023136"/>
    </source>
</evidence>
<dbReference type="GO" id="GO:0016020">
    <property type="term" value="C:membrane"/>
    <property type="evidence" value="ECO:0007669"/>
    <property type="project" value="UniProtKB-SubCell"/>
</dbReference>
<keyword evidence="8 10" id="KW-0472">Membrane</keyword>
<dbReference type="GO" id="GO:0006784">
    <property type="term" value="P:heme A biosynthetic process"/>
    <property type="evidence" value="ECO:0007669"/>
    <property type="project" value="TreeGrafter"/>
</dbReference>
<organism evidence="11 12">
    <name type="scientific">Cyanidioschyzon merolae (strain NIES-3377 / 10D)</name>
    <name type="common">Unicellular red alga</name>
    <dbReference type="NCBI Taxonomy" id="280699"/>
    <lineage>
        <taxon>Eukaryota</taxon>
        <taxon>Rhodophyta</taxon>
        <taxon>Bangiophyceae</taxon>
        <taxon>Cyanidiales</taxon>
        <taxon>Cyanidiaceae</taxon>
        <taxon>Cyanidioschyzon</taxon>
    </lineage>
</organism>
<dbReference type="RefSeq" id="XP_005539251.1">
    <property type="nucleotide sequence ID" value="XM_005539194.1"/>
</dbReference>
<dbReference type="Gene3D" id="1.10.357.140">
    <property type="entry name" value="UbiA prenyltransferase"/>
    <property type="match status" value="1"/>
</dbReference>
<dbReference type="InterPro" id="IPR044878">
    <property type="entry name" value="UbiA_sf"/>
</dbReference>
<gene>
    <name evidence="11" type="ORF">CYME_CMT232C</name>
</gene>
<dbReference type="PROSITE" id="PS00943">
    <property type="entry name" value="UBIA"/>
    <property type="match status" value="1"/>
</dbReference>
<dbReference type="eggNOG" id="KOG1380">
    <property type="taxonomic scope" value="Eukaryota"/>
</dbReference>
<dbReference type="InterPro" id="IPR030470">
    <property type="entry name" value="UbiA_prenylTrfase_CS"/>
</dbReference>
<comment type="similarity">
    <text evidence="2">Belongs to the UbiA prenyltransferase family.</text>
</comment>
<keyword evidence="6 10" id="KW-1133">Transmembrane helix</keyword>
<dbReference type="EMBL" id="AP006502">
    <property type="protein sequence ID" value="BAM83215.1"/>
    <property type="molecule type" value="Genomic_DNA"/>
</dbReference>
<keyword evidence="5 10" id="KW-0812">Transmembrane</keyword>
<accession>M1V7M2</accession>
<feature type="transmembrane region" description="Helical" evidence="10">
    <location>
        <begin position="333"/>
        <end position="353"/>
    </location>
</feature>
<dbReference type="GO" id="GO:0005739">
    <property type="term" value="C:mitochondrion"/>
    <property type="evidence" value="ECO:0007669"/>
    <property type="project" value="TreeGrafter"/>
</dbReference>
<evidence type="ECO:0000313" key="11">
    <source>
        <dbReference type="EMBL" id="BAM83215.1"/>
    </source>
</evidence>
<evidence type="ECO:0000313" key="12">
    <source>
        <dbReference type="Proteomes" id="UP000007014"/>
    </source>
</evidence>
<dbReference type="PANTHER" id="PTHR43448:SF2">
    <property type="entry name" value="PROTOHEME IX FARNESYLTRANSFERASE, MITOCHONDRIAL"/>
    <property type="match status" value="1"/>
</dbReference>
<evidence type="ECO:0000256" key="1">
    <source>
        <dbReference type="ARBA" id="ARBA00004141"/>
    </source>
</evidence>
<reference evidence="11 12" key="1">
    <citation type="journal article" date="2004" name="Nature">
        <title>Genome sequence of the ultrasmall unicellular red alga Cyanidioschyzon merolae 10D.</title>
        <authorList>
            <person name="Matsuzaki M."/>
            <person name="Misumi O."/>
            <person name="Shin-i T."/>
            <person name="Maruyama S."/>
            <person name="Takahara M."/>
            <person name="Miyagishima S."/>
            <person name="Mori T."/>
            <person name="Nishida K."/>
            <person name="Yagisawa F."/>
            <person name="Nishida K."/>
            <person name="Yoshida Y."/>
            <person name="Nishimura Y."/>
            <person name="Nakao S."/>
            <person name="Kobayashi T."/>
            <person name="Momoyama Y."/>
            <person name="Higashiyama T."/>
            <person name="Minoda A."/>
            <person name="Sano M."/>
            <person name="Nomoto H."/>
            <person name="Oishi K."/>
            <person name="Hayashi H."/>
            <person name="Ohta F."/>
            <person name="Nishizaka S."/>
            <person name="Haga S."/>
            <person name="Miura S."/>
            <person name="Morishita T."/>
            <person name="Kabeya Y."/>
            <person name="Terasawa K."/>
            <person name="Suzuki Y."/>
            <person name="Ishii Y."/>
            <person name="Asakawa S."/>
            <person name="Takano H."/>
            <person name="Ohta N."/>
            <person name="Kuroiwa H."/>
            <person name="Tanaka K."/>
            <person name="Shimizu N."/>
            <person name="Sugano S."/>
            <person name="Sato N."/>
            <person name="Nozaki H."/>
            <person name="Ogasawara N."/>
            <person name="Kohara Y."/>
            <person name="Kuroiwa T."/>
        </authorList>
    </citation>
    <scope>NUCLEOTIDE SEQUENCE [LARGE SCALE GENOMIC DNA]</scope>
    <source>
        <strain evidence="11 12">10D</strain>
    </source>
</reference>
<dbReference type="Pfam" id="PF01040">
    <property type="entry name" value="UbiA"/>
    <property type="match status" value="1"/>
</dbReference>
<keyword evidence="4" id="KW-0808">Transferase</keyword>
<dbReference type="PANTHER" id="PTHR43448">
    <property type="entry name" value="PROTOHEME IX FARNESYLTRANSFERASE, MITOCHONDRIAL"/>
    <property type="match status" value="1"/>
</dbReference>
<name>M1V7M2_CYAM1</name>
<dbReference type="Gramene" id="CMT232CT">
    <property type="protein sequence ID" value="CMT232CT"/>
    <property type="gene ID" value="CMT232C"/>
</dbReference>
<dbReference type="Proteomes" id="UP000007014">
    <property type="component" value="Chromosome 20"/>
</dbReference>
<dbReference type="AlphaFoldDB" id="M1V7M2"/>
<evidence type="ECO:0000256" key="5">
    <source>
        <dbReference type="ARBA" id="ARBA00022692"/>
    </source>
</evidence>
<dbReference type="CDD" id="cd13957">
    <property type="entry name" value="PT_UbiA_Cox10"/>
    <property type="match status" value="1"/>
</dbReference>
<dbReference type="KEGG" id="cme:CYME_CMT232C"/>
<feature type="transmembrane region" description="Helical" evidence="10">
    <location>
        <begin position="238"/>
        <end position="260"/>
    </location>
</feature>
<evidence type="ECO:0000256" key="6">
    <source>
        <dbReference type="ARBA" id="ARBA00022989"/>
    </source>
</evidence>
<dbReference type="STRING" id="280699.M1V7M2"/>
<proteinExistence type="inferred from homology"/>
<sequence length="544" mass="58597">MSLGRTLPLLKRHSVRCYPGRALANRAWAGVDCPGVVPPTAPLWQSVRELTSLKAVSRLVPLSAAVGASARAPLLGRSTATAVGTRAAHLSTELGCAAGVSERLPTSSEAATESTLSEVLTTRAGSFFRDYLRLSKYRLTGMVVLSAQAGYLLYPVDARVAGVSPGLVDETAPRALDQDTLRQVGLRDAWERVRRFGWLSVGTFLCAAAANTMNQIMEARLDSRMKRTRFRPLPAGRLSVGHALAFACICGMTGVMSLYWGTNPQTALLGLGNTLLYVSVYTPLKVLTPLNTWIGALVGAIPPLMGWAAASSDTGTAVPGVCGKDAESLRGGFPLAALLFFWQIPHFHALAVLCRADYMSAGYRMLALTSPVWNARLAWVSSAALIPTGVWFVREHLCADGFGFGHTLLALWLTLHAGQLVRRPLDIAVARRLFRQTILYLPLALALTLLTRTRDGKPSTLELRYEAGHWGAPAPAHLTFPEADLSSCRTPNKDSTDSLTFSNEKSSASARRLRKDASAVMSGIDCAFPDAYIAPLPYLPPPRF</sequence>
<dbReference type="OrthoDB" id="5211at2759"/>
<feature type="transmembrane region" description="Helical" evidence="10">
    <location>
        <begin position="196"/>
        <end position="217"/>
    </location>
</feature>
<dbReference type="HOGENOM" id="CLU_500954_0_0_1"/>
<dbReference type="GO" id="GO:0008495">
    <property type="term" value="F:protoheme IX farnesyltransferase activity"/>
    <property type="evidence" value="ECO:0007669"/>
    <property type="project" value="InterPro"/>
</dbReference>
<dbReference type="HAMAP" id="MF_00154">
    <property type="entry name" value="CyoE_CtaB"/>
    <property type="match status" value="1"/>
</dbReference>
<evidence type="ECO:0000256" key="7">
    <source>
        <dbReference type="ARBA" id="ARBA00023133"/>
    </source>
</evidence>
<feature type="transmembrane region" description="Helical" evidence="10">
    <location>
        <begin position="266"/>
        <end position="284"/>
    </location>
</feature>
<feature type="transmembrane region" description="Helical" evidence="10">
    <location>
        <begin position="291"/>
        <end position="310"/>
    </location>
</feature>
<dbReference type="InterPro" id="IPR000537">
    <property type="entry name" value="UbiA_prenyltransferase"/>
</dbReference>
<protein>
    <recommendedName>
        <fullName evidence="3">Protoheme IX farnesyltransferase, mitochondrial</fullName>
    </recommendedName>
    <alternativeName>
        <fullName evidence="9">Heme O synthase</fullName>
    </alternativeName>
</protein>
<comment type="subcellular location">
    <subcellularLocation>
        <location evidence="1">Membrane</location>
        <topology evidence="1">Multi-pass membrane protein</topology>
    </subcellularLocation>
</comment>